<feature type="non-terminal residue" evidence="1">
    <location>
        <position position="1"/>
    </location>
</feature>
<dbReference type="Proteomes" id="UP000789920">
    <property type="component" value="Unassembled WGS sequence"/>
</dbReference>
<sequence length="356" mass="40662">VSTIRAFGAEKRLMKRMLRLVDDNNRPFIFNWACNRWLHARIDFIGGLVALSTAVIIVYNLSKGMDPGLAGFALANALYFTNDVIWVIRLYAMQEINMNSIERIHDYLVLEEEPPRIIEGHRPPLEWPSRGDVQVKNLVIKYAPDYPPVLKNISFHIKPAEKIGIVGRTGKLTHHEQSRFFNEHDDAELWNALRRAHLTDDATTGSSACNDSKLSQNEQSQSQITWTLDDPVSENGNNYSQGQRQLIALARALVRKSKLIIMDEATASVDFKTDRMIQKTIREEFSDATLLCIAHRLRTVVDYDKILVLDSGTIVEFDHPYILLQKPDSTFREMCDRSGDLAELVEISKAKYVNDY</sequence>
<protein>
    <submittedName>
        <fullName evidence="1">23893_t:CDS:1</fullName>
    </submittedName>
</protein>
<dbReference type="EMBL" id="CAJVQC010036649">
    <property type="protein sequence ID" value="CAG8761788.1"/>
    <property type="molecule type" value="Genomic_DNA"/>
</dbReference>
<evidence type="ECO:0000313" key="1">
    <source>
        <dbReference type="EMBL" id="CAG8761788.1"/>
    </source>
</evidence>
<comment type="caution">
    <text evidence="1">The sequence shown here is derived from an EMBL/GenBank/DDBJ whole genome shotgun (WGS) entry which is preliminary data.</text>
</comment>
<evidence type="ECO:0000313" key="2">
    <source>
        <dbReference type="Proteomes" id="UP000789920"/>
    </source>
</evidence>
<reference evidence="1" key="1">
    <citation type="submission" date="2021-06" db="EMBL/GenBank/DDBJ databases">
        <authorList>
            <person name="Kallberg Y."/>
            <person name="Tangrot J."/>
            <person name="Rosling A."/>
        </authorList>
    </citation>
    <scope>NUCLEOTIDE SEQUENCE</scope>
    <source>
        <strain evidence="1">MA461A</strain>
    </source>
</reference>
<proteinExistence type="predicted"/>
<gene>
    <name evidence="1" type="ORF">RPERSI_LOCUS15310</name>
</gene>
<keyword evidence="2" id="KW-1185">Reference proteome</keyword>
<feature type="non-terminal residue" evidence="1">
    <location>
        <position position="356"/>
    </location>
</feature>
<accession>A0ACA9QR26</accession>
<organism evidence="1 2">
    <name type="scientific">Racocetra persica</name>
    <dbReference type="NCBI Taxonomy" id="160502"/>
    <lineage>
        <taxon>Eukaryota</taxon>
        <taxon>Fungi</taxon>
        <taxon>Fungi incertae sedis</taxon>
        <taxon>Mucoromycota</taxon>
        <taxon>Glomeromycotina</taxon>
        <taxon>Glomeromycetes</taxon>
        <taxon>Diversisporales</taxon>
        <taxon>Gigasporaceae</taxon>
        <taxon>Racocetra</taxon>
    </lineage>
</organism>
<name>A0ACA9QR26_9GLOM</name>